<accession>A0A1H0J4A4</accession>
<keyword evidence="10" id="KW-1185">Reference proteome</keyword>
<dbReference type="STRING" id="745820.SAMN04488053_11259"/>
<keyword evidence="7 8" id="KW-0472">Membrane</keyword>
<organism evidence="9 10">
    <name type="scientific">Alkalicoccus daliensis</name>
    <dbReference type="NCBI Taxonomy" id="745820"/>
    <lineage>
        <taxon>Bacteria</taxon>
        <taxon>Bacillati</taxon>
        <taxon>Bacillota</taxon>
        <taxon>Bacilli</taxon>
        <taxon>Bacillales</taxon>
        <taxon>Bacillaceae</taxon>
        <taxon>Alkalicoccus</taxon>
    </lineage>
</organism>
<proteinExistence type="inferred from homology"/>
<dbReference type="InterPro" id="IPR052017">
    <property type="entry name" value="TSUP"/>
</dbReference>
<evidence type="ECO:0000256" key="1">
    <source>
        <dbReference type="ARBA" id="ARBA00004651"/>
    </source>
</evidence>
<dbReference type="EMBL" id="FNIL01000012">
    <property type="protein sequence ID" value="SDO38353.1"/>
    <property type="molecule type" value="Genomic_DNA"/>
</dbReference>
<gene>
    <name evidence="9" type="ORF">SAMN04488053_11259</name>
</gene>
<dbReference type="RefSeq" id="WP_090843785.1">
    <property type="nucleotide sequence ID" value="NZ_FNIL01000012.1"/>
</dbReference>
<keyword evidence="5 8" id="KW-0812">Transmembrane</keyword>
<comment type="similarity">
    <text evidence="2 8">Belongs to the 4-toluene sulfonate uptake permease (TSUP) (TC 2.A.102) family.</text>
</comment>
<dbReference type="InterPro" id="IPR002781">
    <property type="entry name" value="TM_pro_TauE-like"/>
</dbReference>
<evidence type="ECO:0000256" key="6">
    <source>
        <dbReference type="ARBA" id="ARBA00022989"/>
    </source>
</evidence>
<feature type="transmembrane region" description="Helical" evidence="8">
    <location>
        <begin position="197"/>
        <end position="221"/>
    </location>
</feature>
<dbReference type="GO" id="GO:0005886">
    <property type="term" value="C:plasma membrane"/>
    <property type="evidence" value="ECO:0007669"/>
    <property type="project" value="UniProtKB-SubCell"/>
</dbReference>
<dbReference type="PANTHER" id="PTHR30269">
    <property type="entry name" value="TRANSMEMBRANE PROTEIN YFCA"/>
    <property type="match status" value="1"/>
</dbReference>
<evidence type="ECO:0000256" key="2">
    <source>
        <dbReference type="ARBA" id="ARBA00009142"/>
    </source>
</evidence>
<evidence type="ECO:0000256" key="3">
    <source>
        <dbReference type="ARBA" id="ARBA00022448"/>
    </source>
</evidence>
<keyword evidence="4 8" id="KW-1003">Cell membrane</keyword>
<protein>
    <recommendedName>
        <fullName evidence="8">Probable membrane transporter protein</fullName>
    </recommendedName>
</protein>
<evidence type="ECO:0000256" key="8">
    <source>
        <dbReference type="RuleBase" id="RU363041"/>
    </source>
</evidence>
<name>A0A1H0J4A4_9BACI</name>
<sequence>MIIELLLIFIILLAGSFIQGVSGFGFGLIAMSFLPLLFTIKESTLLVVSLALVVAVSIGLQMWKHIKWKSLGVLLGAALVGRVGAFFVLSRYGELDIMRDILGAFLLMVVAYLFFGAAKAKNVSIKALWLPILFGFLGGFVGGIFAVGGPFFVFVLMILYADDKYAYSANMQVTFMFTNAITILLHAVNRDFTSGFLLYFLVGVVTVLIGTKLGVICFKYISQENMRRVAGAVVALAALNLLLFQ</sequence>
<evidence type="ECO:0000256" key="4">
    <source>
        <dbReference type="ARBA" id="ARBA00022475"/>
    </source>
</evidence>
<keyword evidence="3" id="KW-0813">Transport</keyword>
<feature type="transmembrane region" description="Helical" evidence="8">
    <location>
        <begin position="130"/>
        <end position="159"/>
    </location>
</feature>
<feature type="transmembrane region" description="Helical" evidence="8">
    <location>
        <begin position="227"/>
        <end position="244"/>
    </location>
</feature>
<dbReference type="AlphaFoldDB" id="A0A1H0J4A4"/>
<keyword evidence="6 8" id="KW-1133">Transmembrane helix</keyword>
<reference evidence="10" key="1">
    <citation type="submission" date="2016-10" db="EMBL/GenBank/DDBJ databases">
        <authorList>
            <person name="Varghese N."/>
            <person name="Submissions S."/>
        </authorList>
    </citation>
    <scope>NUCLEOTIDE SEQUENCE [LARGE SCALE GENOMIC DNA]</scope>
    <source>
        <strain evidence="10">CGMCC 1.10369</strain>
    </source>
</reference>
<evidence type="ECO:0000256" key="7">
    <source>
        <dbReference type="ARBA" id="ARBA00023136"/>
    </source>
</evidence>
<dbReference type="Pfam" id="PF01925">
    <property type="entry name" value="TauE"/>
    <property type="match status" value="1"/>
</dbReference>
<evidence type="ECO:0000313" key="9">
    <source>
        <dbReference type="EMBL" id="SDO38353.1"/>
    </source>
</evidence>
<dbReference type="OrthoDB" id="2880944at2"/>
<comment type="subcellular location">
    <subcellularLocation>
        <location evidence="1 8">Cell membrane</location>
        <topology evidence="1 8">Multi-pass membrane protein</topology>
    </subcellularLocation>
</comment>
<dbReference type="PANTHER" id="PTHR30269:SF37">
    <property type="entry name" value="MEMBRANE TRANSPORTER PROTEIN"/>
    <property type="match status" value="1"/>
</dbReference>
<feature type="transmembrane region" description="Helical" evidence="8">
    <location>
        <begin position="165"/>
        <end position="185"/>
    </location>
</feature>
<evidence type="ECO:0000313" key="10">
    <source>
        <dbReference type="Proteomes" id="UP000198778"/>
    </source>
</evidence>
<feature type="transmembrane region" description="Helical" evidence="8">
    <location>
        <begin position="70"/>
        <end position="89"/>
    </location>
</feature>
<feature type="transmembrane region" description="Helical" evidence="8">
    <location>
        <begin position="101"/>
        <end position="118"/>
    </location>
</feature>
<feature type="transmembrane region" description="Helical" evidence="8">
    <location>
        <begin position="44"/>
        <end position="63"/>
    </location>
</feature>
<dbReference type="Proteomes" id="UP000198778">
    <property type="component" value="Unassembled WGS sequence"/>
</dbReference>
<evidence type="ECO:0000256" key="5">
    <source>
        <dbReference type="ARBA" id="ARBA00022692"/>
    </source>
</evidence>